<dbReference type="InterPro" id="IPR043519">
    <property type="entry name" value="NT_sf"/>
</dbReference>
<reference evidence="2 3" key="1">
    <citation type="journal article" date="2010" name="Stand. Genomic Sci.">
        <title>Complete genome sequence of Thermaerobacter marianensis type strain (7p75a).</title>
        <authorList>
            <person name="Han C."/>
            <person name="Gu W."/>
            <person name="Zhang X."/>
            <person name="Lapidus A."/>
            <person name="Nolan M."/>
            <person name="Copeland A."/>
            <person name="Lucas S."/>
            <person name="Del Rio T.G."/>
            <person name="Tice H."/>
            <person name="Cheng J.F."/>
            <person name="Tapia R."/>
            <person name="Goodwin L."/>
            <person name="Pitluck S."/>
            <person name="Pagani I."/>
            <person name="Ivanova N."/>
            <person name="Mavromatis K."/>
            <person name="Mikhailova N."/>
            <person name="Pati A."/>
            <person name="Chen A."/>
            <person name="Palaniappan K."/>
            <person name="Land M."/>
            <person name="Hauser L."/>
            <person name="Chang Y.J."/>
            <person name="Jeffries C.D."/>
            <person name="Schneider S."/>
            <person name="Rohde M."/>
            <person name="Goker M."/>
            <person name="Pukall R."/>
            <person name="Woyke T."/>
            <person name="Bristow J."/>
            <person name="Eisen J.A."/>
            <person name="Markowitz V."/>
            <person name="Hugenholtz P."/>
            <person name="Kyrpides N.C."/>
            <person name="Klenk H.P."/>
            <person name="Detter J.C."/>
        </authorList>
    </citation>
    <scope>NUCLEOTIDE SEQUENCE [LARGE SCALE GENOMIC DNA]</scope>
    <source>
        <strain evidence="3">ATCC 700841 / DSM 12885 / JCM 10246 / 7p75a</strain>
    </source>
</reference>
<dbReference type="Pfam" id="PF01909">
    <property type="entry name" value="NTP_transf_2"/>
    <property type="match status" value="1"/>
</dbReference>
<dbReference type="CDD" id="cd05403">
    <property type="entry name" value="NT_KNTase_like"/>
    <property type="match status" value="1"/>
</dbReference>
<dbReference type="PANTHER" id="PTHR43449:SF3">
    <property type="entry name" value="POLYMERASE NUCLEOTIDYL TRANSFERASE DOMAIN-CONTAINING PROTEIN"/>
    <property type="match status" value="1"/>
</dbReference>
<evidence type="ECO:0000259" key="1">
    <source>
        <dbReference type="Pfam" id="PF01909"/>
    </source>
</evidence>
<gene>
    <name evidence="2" type="ordered locus">Tmar_0673</name>
</gene>
<dbReference type="Gene3D" id="3.30.460.10">
    <property type="entry name" value="Beta Polymerase, domain 2"/>
    <property type="match status" value="1"/>
</dbReference>
<proteinExistence type="predicted"/>
<dbReference type="PANTHER" id="PTHR43449">
    <property type="entry name" value="NUCLEOTIDYLTRANSFERASE"/>
    <property type="match status" value="1"/>
</dbReference>
<dbReference type="RefSeq" id="WP_013495095.1">
    <property type="nucleotide sequence ID" value="NC_014831.1"/>
</dbReference>
<dbReference type="SUPFAM" id="SSF81301">
    <property type="entry name" value="Nucleotidyltransferase"/>
    <property type="match status" value="1"/>
</dbReference>
<dbReference type="EMBL" id="CP002344">
    <property type="protein sequence ID" value="ADU50790.1"/>
    <property type="molecule type" value="Genomic_DNA"/>
</dbReference>
<dbReference type="AlphaFoldDB" id="E6SHU3"/>
<dbReference type="OrthoDB" id="9814975at2"/>
<dbReference type="HOGENOM" id="CLU_130257_9_2_9"/>
<keyword evidence="3" id="KW-1185">Reference proteome</keyword>
<name>E6SHU3_THEM7</name>
<organism evidence="2 3">
    <name type="scientific">Thermaerobacter marianensis (strain ATCC 700841 / DSM 12885 / JCM 10246 / 7p75a)</name>
    <dbReference type="NCBI Taxonomy" id="644966"/>
    <lineage>
        <taxon>Bacteria</taxon>
        <taxon>Bacillati</taxon>
        <taxon>Bacillota</taxon>
        <taxon>Clostridia</taxon>
        <taxon>Eubacteriales</taxon>
        <taxon>Clostridiales Family XVII. Incertae Sedis</taxon>
        <taxon>Thermaerobacter</taxon>
    </lineage>
</organism>
<protein>
    <submittedName>
        <fullName evidence="2">DNA polymerase beta domain protein region</fullName>
    </submittedName>
</protein>
<dbReference type="InterPro" id="IPR002934">
    <property type="entry name" value="Polymerase_NTP_transf_dom"/>
</dbReference>
<evidence type="ECO:0000313" key="2">
    <source>
        <dbReference type="EMBL" id="ADU50790.1"/>
    </source>
</evidence>
<evidence type="ECO:0000313" key="3">
    <source>
        <dbReference type="Proteomes" id="UP000008915"/>
    </source>
</evidence>
<reference evidence="3" key="2">
    <citation type="journal article" date="2010" name="Stand. Genomic Sci.">
        <title>Complete genome sequence of Thermaerobacter marianensis type strain (7p75aT).</title>
        <authorList>
            <person name="Han C."/>
            <person name="Gu W."/>
            <person name="Zhang X."/>
            <person name="Lapidus A."/>
            <person name="Nolan M."/>
            <person name="Copeland A."/>
            <person name="Lucas S."/>
            <person name="Glavina Del Rio T."/>
            <person name="Tice H."/>
            <person name="Cheng J."/>
            <person name="Tapia R."/>
            <person name="Goodwin L."/>
            <person name="Pitluck S."/>
            <person name="Pagani I."/>
            <person name="Ivanova N."/>
            <person name="Mavromatis K."/>
            <person name="Mikhailova N."/>
            <person name="Pati A."/>
            <person name="Chen A."/>
            <person name="Palaniappan K."/>
            <person name="Land M."/>
            <person name="Hauser L."/>
            <person name="Chang Y."/>
            <person name="Jeffries C."/>
            <person name="Schneider S."/>
            <person name="Rohde M."/>
            <person name="Goker M."/>
            <person name="Pukall R."/>
            <person name="Woyke T."/>
            <person name="Bristow J."/>
            <person name="Eisen J."/>
            <person name="Markowitz V."/>
            <person name="Hugenholtz P."/>
            <person name="Kyrpides N."/>
            <person name="Klenk H."/>
            <person name="Detter J."/>
        </authorList>
    </citation>
    <scope>NUCLEOTIDE SEQUENCE [LARGE SCALE GENOMIC DNA]</scope>
    <source>
        <strain evidence="3">ATCC 700841 / DSM 12885 / JCM 10246 / 7p75a</strain>
    </source>
</reference>
<sequence length="124" mass="13778">MQVRVWKIDRGAVLEQVKRWADDLLRRVAEVEAVVLFGSMARGDATAHSDVDLLIVLRQSDLPFHERGRSIPHPPVPVPVELFPYTVAEVETMLREGWGMAVPAARDGLVLAERDGAWKALISG</sequence>
<dbReference type="Proteomes" id="UP000008915">
    <property type="component" value="Chromosome"/>
</dbReference>
<feature type="domain" description="Polymerase nucleotidyl transferase" evidence="1">
    <location>
        <begin position="21"/>
        <end position="60"/>
    </location>
</feature>
<dbReference type="eggNOG" id="COG1708">
    <property type="taxonomic scope" value="Bacteria"/>
</dbReference>
<dbReference type="GO" id="GO:0016779">
    <property type="term" value="F:nucleotidyltransferase activity"/>
    <property type="evidence" value="ECO:0007669"/>
    <property type="project" value="InterPro"/>
</dbReference>
<accession>E6SHU3</accession>
<dbReference type="KEGG" id="tmr:Tmar_0673"/>